<proteinExistence type="inferred from homology"/>
<dbReference type="EMBL" id="JAIQCV010000010">
    <property type="protein sequence ID" value="KAH1055364.1"/>
    <property type="molecule type" value="Genomic_DNA"/>
</dbReference>
<dbReference type="GO" id="GO:0005634">
    <property type="term" value="C:nucleus"/>
    <property type="evidence" value="ECO:0007669"/>
    <property type="project" value="UniProtKB-SubCell"/>
</dbReference>
<dbReference type="Pfam" id="PF08167">
    <property type="entry name" value="RIX1"/>
    <property type="match status" value="1"/>
</dbReference>
<evidence type="ECO:0000256" key="2">
    <source>
        <dbReference type="ARBA" id="ARBA00010511"/>
    </source>
</evidence>
<accession>A0A9D3UQX8</accession>
<dbReference type="InterPro" id="IPR016024">
    <property type="entry name" value="ARM-type_fold"/>
</dbReference>
<reference evidence="6 7" key="1">
    <citation type="journal article" date="2021" name="Plant Biotechnol. J.">
        <title>Multi-omics assisted identification of the key and species-specific regulatory components of drought-tolerant mechanisms in Gossypium stocksii.</title>
        <authorList>
            <person name="Yu D."/>
            <person name="Ke L."/>
            <person name="Zhang D."/>
            <person name="Wu Y."/>
            <person name="Sun Y."/>
            <person name="Mei J."/>
            <person name="Sun J."/>
            <person name="Sun Y."/>
        </authorList>
    </citation>
    <scope>NUCLEOTIDE SEQUENCE [LARGE SCALE GENOMIC DNA]</scope>
    <source>
        <strain evidence="7">cv. E1</strain>
        <tissue evidence="6">Leaf</tissue>
    </source>
</reference>
<dbReference type="PANTHER" id="PTHR34105">
    <property type="entry name" value="PROLINE-, GLUTAMIC ACID- AND LEUCINE-RICH PROTEIN 1"/>
    <property type="match status" value="1"/>
</dbReference>
<keyword evidence="7" id="KW-1185">Reference proteome</keyword>
<feature type="region of interest" description="Disordered" evidence="4">
    <location>
        <begin position="459"/>
        <end position="511"/>
    </location>
</feature>
<evidence type="ECO:0000259" key="5">
    <source>
        <dbReference type="Pfam" id="PF08167"/>
    </source>
</evidence>
<feature type="compositionally biased region" description="Low complexity" evidence="4">
    <location>
        <begin position="843"/>
        <end position="857"/>
    </location>
</feature>
<feature type="domain" description="Pre-rRNA-processing protein RIX1 N-terminal" evidence="5">
    <location>
        <begin position="42"/>
        <end position="224"/>
    </location>
</feature>
<evidence type="ECO:0000256" key="4">
    <source>
        <dbReference type="SAM" id="MobiDB-lite"/>
    </source>
</evidence>
<evidence type="ECO:0000256" key="3">
    <source>
        <dbReference type="ARBA" id="ARBA00023242"/>
    </source>
</evidence>
<dbReference type="SUPFAM" id="SSF48371">
    <property type="entry name" value="ARM repeat"/>
    <property type="match status" value="1"/>
</dbReference>
<feature type="region of interest" description="Disordered" evidence="4">
    <location>
        <begin position="831"/>
        <end position="871"/>
    </location>
</feature>
<name>A0A9D3UQX8_9ROSI</name>
<sequence length="871" mass="96401">MARFDQLENMYDLGLKPVMLRSLIRQYLPAENHPLNLNNSCFELPSLVSILQTHCLLSELDSQSIDPKLINTWKSAVDDWLSCLLSLLSSDMSDKCWVGICLLGVTCQECSNQRFLSSYSIWLNKLISHIQPPADSQLVKIASCTSLADLLTRLARFPEVKKDGNLLAGKLVQPVLKLLNEDNVEAVWEGAANLLYALIAFFPASIHHYYDKVEAAIASKILPGKYSTKTLKKLGYCLALLPKVKGDKDSWSLMMQKILISIDDHLNEAFQGVEEEAKSDEARRLLVPPGKDLPLPLGGASFKGTSSERLPTATISTLMFCCCKMLISSYPVQVAVPVRSMLALVERLLRVDGSLPHTMLPFMTSVQQELICSELPVLHAYSLELLIAIIKGMRRQLLPHSAYIVRVVTRYFKRCSLPELRIKLYSIIRMLFVSMGVGIAIYLAPDVIENASNDLNSLGGEDIETSPANTGPATGALPQLSNRKRKHGAKTGSLEEKQDAPSPKVGESNTHQMTPITVKVAALDTLEVLLTVGAASKSESWRSSIDSLLMKTAINSCKRGWGNLESNIFLPHESASVWADFQFSSLRALLTSFLAPARVRPPYLSQGLELFRRGKQEAGMKLAQFCAYALFALEVLIHPRALPLDDFYSACHKSTDGASNRFLENIYSGCQKQNTSFLSSLQRTEQVGVESHDDDLYDRWLQNENENQNKKENENITVEDMKDHTSRPNDSSFTNVLEVREQEPAAANADVHMRTENEIVVQPWHLEESVPKAQEVASAKAVMSSAVGTDPEGSEIESKMPLYASDRLNDTNHDMFSFVDKVEGFDNVAGKTSSTFPNAEKGSSSMVHLDSDSSMDSFPGIVDADPDTDSD</sequence>
<evidence type="ECO:0000313" key="6">
    <source>
        <dbReference type="EMBL" id="KAH1055364.1"/>
    </source>
</evidence>
<keyword evidence="3" id="KW-0539">Nucleus</keyword>
<organism evidence="6 7">
    <name type="scientific">Gossypium stocksii</name>
    <dbReference type="NCBI Taxonomy" id="47602"/>
    <lineage>
        <taxon>Eukaryota</taxon>
        <taxon>Viridiplantae</taxon>
        <taxon>Streptophyta</taxon>
        <taxon>Embryophyta</taxon>
        <taxon>Tracheophyta</taxon>
        <taxon>Spermatophyta</taxon>
        <taxon>Magnoliopsida</taxon>
        <taxon>eudicotyledons</taxon>
        <taxon>Gunneridae</taxon>
        <taxon>Pentapetalae</taxon>
        <taxon>rosids</taxon>
        <taxon>malvids</taxon>
        <taxon>Malvales</taxon>
        <taxon>Malvaceae</taxon>
        <taxon>Malvoideae</taxon>
        <taxon>Gossypium</taxon>
    </lineage>
</organism>
<dbReference type="AlphaFoldDB" id="A0A9D3UQX8"/>
<evidence type="ECO:0000256" key="1">
    <source>
        <dbReference type="ARBA" id="ARBA00004123"/>
    </source>
</evidence>
<dbReference type="PANTHER" id="PTHR34105:SF1">
    <property type="entry name" value="PROLINE-, GLUTAMIC ACID- AND LEUCINE-RICH PROTEIN 1"/>
    <property type="match status" value="1"/>
</dbReference>
<dbReference type="OrthoDB" id="20900at2759"/>
<dbReference type="InterPro" id="IPR012583">
    <property type="entry name" value="RIX1_N"/>
</dbReference>
<protein>
    <recommendedName>
        <fullName evidence="5">Pre-rRNA-processing protein RIX1 N-terminal domain-containing protein</fullName>
    </recommendedName>
</protein>
<comment type="similarity">
    <text evidence="2">Belongs to the RIX1/PELP1 family.</text>
</comment>
<dbReference type="GO" id="GO:0006364">
    <property type="term" value="P:rRNA processing"/>
    <property type="evidence" value="ECO:0007669"/>
    <property type="project" value="TreeGrafter"/>
</dbReference>
<comment type="subcellular location">
    <subcellularLocation>
        <location evidence="1">Nucleus</location>
    </subcellularLocation>
</comment>
<dbReference type="Proteomes" id="UP000828251">
    <property type="component" value="Unassembled WGS sequence"/>
</dbReference>
<comment type="caution">
    <text evidence="6">The sequence shown here is derived from an EMBL/GenBank/DDBJ whole genome shotgun (WGS) entry which is preliminary data.</text>
</comment>
<evidence type="ECO:0000313" key="7">
    <source>
        <dbReference type="Proteomes" id="UP000828251"/>
    </source>
</evidence>
<gene>
    <name evidence="6" type="ORF">J1N35_033429</name>
</gene>